<dbReference type="GO" id="GO:0005524">
    <property type="term" value="F:ATP binding"/>
    <property type="evidence" value="ECO:0007669"/>
    <property type="project" value="UniProtKB-UniRule"/>
</dbReference>
<dbReference type="FunFam" id="2.120.10.90:FF:000005">
    <property type="entry name" value="DNA topoisomerase 4 subunit A"/>
    <property type="match status" value="1"/>
</dbReference>
<evidence type="ECO:0000256" key="3">
    <source>
        <dbReference type="ARBA" id="ARBA00022741"/>
    </source>
</evidence>
<dbReference type="GO" id="GO:0005737">
    <property type="term" value="C:cytoplasm"/>
    <property type="evidence" value="ECO:0007669"/>
    <property type="project" value="UniProtKB-SubCell"/>
</dbReference>
<dbReference type="PROSITE" id="PS52040">
    <property type="entry name" value="TOPO_IIA"/>
    <property type="match status" value="1"/>
</dbReference>
<dbReference type="NCBIfam" id="NF004043">
    <property type="entry name" value="PRK05560.1"/>
    <property type="match status" value="1"/>
</dbReference>
<evidence type="ECO:0000256" key="2">
    <source>
        <dbReference type="ARBA" id="ARBA00008263"/>
    </source>
</evidence>
<dbReference type="HAMAP" id="MF_01897">
    <property type="entry name" value="GyrA"/>
    <property type="match status" value="1"/>
</dbReference>
<dbReference type="CDD" id="cd00187">
    <property type="entry name" value="TOP4c"/>
    <property type="match status" value="1"/>
</dbReference>
<dbReference type="GO" id="GO:0006265">
    <property type="term" value="P:DNA topological change"/>
    <property type="evidence" value="ECO:0007669"/>
    <property type="project" value="UniProtKB-UniRule"/>
</dbReference>
<sequence length="826" mass="92244">MEKQIGKIENREITEELKESYLDYAMSVIVSRALPDVRDGLKPVQRRILWAMWETGLKAGVKYRKSAAVVGEVLKSYHPHGDLSVYDAMARMAQDFSLRYPLIDGQGNWGSIDGDNQAAMRYTECRLSKISEELLYDIEKETVNWQLNYDGSVQEPKVLPAKLPHLLLNGTSGIAVGMATSIPPHNLHEVIDAVLYIIDNPKVAAEDILNFIKGPDFPTGGIIYDKKAIADAYSSGRGPITVRAKAEIQERAKNQLNIIITEIPYQVNKSELIIKIASLVQEKKVEGIKDLRDESDREGMRIVVELKSDVSAQKILNQLFKYTDLQKNFNLNMIALAGGIQPQTMSLKDILEFYIEHRKEVIRRRAGFELKKAKERAHILEGLAKALSVIDKIIETIKKSKDRDEARENLIKKFKLTEIQANAILDMKLATLAALERKKIEDELAEKMKLIKELEILLKSPQKILKIIKDELMELKEKYKGERRTQIVASGLKEFKEEDLVPLEETVIVMTADGYIKRMPPQTFKSQKRGGKGLIGSEVGEEDFLSHFISASTHDNILFFTDKGRAFQTKVYEIPVGTRTSKGKLVQNFLEIPSDENVNAIVNYPHGSKDFLVMVTKRGVIKKTALEEFESVRRTGIIAIGLKQASTSKGRGSDQSVGSDQLKWVKLSSGKDEIILATVKGQAIRFKESQLRSMGRGAAGVTAIRLKGGDFVAGLDIIRINPKSQIPNPKLLVVTENGFAKQTPLKEYRIQSRGGSGIKVAKITAKTGFIVAIQIISEEEELLALSSKGQIIRTKISAIRTAGRATSGVKIMKLKEKDKVMGVVIL</sequence>
<evidence type="ECO:0000256" key="9">
    <source>
        <dbReference type="HAMAP-Rule" id="MF_01897"/>
    </source>
</evidence>
<dbReference type="Pfam" id="PF03989">
    <property type="entry name" value="DNA_gyraseA_C"/>
    <property type="match status" value="6"/>
</dbReference>
<evidence type="ECO:0000313" key="14">
    <source>
        <dbReference type="Proteomes" id="UP000230595"/>
    </source>
</evidence>
<comment type="miscellaneous">
    <text evidence="9">Few gyrases are as efficient as E.coli at forming negative supercoils. Not all organisms have 2 type II topoisomerases; in organisms with a single type II topoisomerase this enzyme also has to decatenate newly replicated chromosomes.</text>
</comment>
<keyword evidence="9" id="KW-0963">Cytoplasm</keyword>
<dbReference type="GO" id="GO:0006261">
    <property type="term" value="P:DNA-templated DNA replication"/>
    <property type="evidence" value="ECO:0007669"/>
    <property type="project" value="UniProtKB-UniRule"/>
</dbReference>
<dbReference type="SUPFAM" id="SSF101904">
    <property type="entry name" value="GyrA/ParC C-terminal domain-like"/>
    <property type="match status" value="1"/>
</dbReference>
<dbReference type="NCBIfam" id="TIGR01063">
    <property type="entry name" value="gyrA"/>
    <property type="match status" value="1"/>
</dbReference>
<evidence type="ECO:0000256" key="8">
    <source>
        <dbReference type="ARBA" id="ARBA00063644"/>
    </source>
</evidence>
<dbReference type="GO" id="GO:0003677">
    <property type="term" value="F:DNA binding"/>
    <property type="evidence" value="ECO:0007669"/>
    <property type="project" value="UniProtKB-UniRule"/>
</dbReference>
<comment type="subunit">
    <text evidence="8">Heterotetramer composed of ParC and ParE.</text>
</comment>
<name>A0A2M7CQL5_9BACT</name>
<dbReference type="InterPro" id="IPR013757">
    <property type="entry name" value="Topo_IIA_A_a_sf"/>
</dbReference>
<feature type="short sequence motif" description="GyrA-box" evidence="9">
    <location>
        <begin position="527"/>
        <end position="533"/>
    </location>
</feature>
<dbReference type="Pfam" id="PF00521">
    <property type="entry name" value="DNA_topoisoIV"/>
    <property type="match status" value="1"/>
</dbReference>
<dbReference type="InterPro" id="IPR005743">
    <property type="entry name" value="GyrA"/>
</dbReference>
<evidence type="ECO:0000256" key="4">
    <source>
        <dbReference type="ARBA" id="ARBA00022840"/>
    </source>
</evidence>
<feature type="coiled-coil region" evidence="11">
    <location>
        <begin position="437"/>
        <end position="485"/>
    </location>
</feature>
<dbReference type="InterPro" id="IPR006691">
    <property type="entry name" value="GyrA/parC_rep"/>
</dbReference>
<dbReference type="GO" id="GO:0009330">
    <property type="term" value="C:DNA topoisomerase type II (double strand cut, ATP-hydrolyzing) complex"/>
    <property type="evidence" value="ECO:0007669"/>
    <property type="project" value="TreeGrafter"/>
</dbReference>
<dbReference type="Gene3D" id="3.30.1360.40">
    <property type="match status" value="1"/>
</dbReference>
<dbReference type="FunFam" id="1.10.268.10:FF:000001">
    <property type="entry name" value="DNA gyrase subunit A"/>
    <property type="match status" value="1"/>
</dbReference>
<keyword evidence="11" id="KW-0175">Coiled coil</keyword>
<dbReference type="EMBL" id="PEUH01000012">
    <property type="protein sequence ID" value="PIV31913.1"/>
    <property type="molecule type" value="Genomic_DNA"/>
</dbReference>
<comment type="function">
    <text evidence="9">A type II topoisomerase that negatively supercoils closed circular double-stranded (ds) DNA in an ATP-dependent manner to modulate DNA topology and maintain chromosomes in an underwound state. Negative supercoiling favors strand separation, and DNA replication, transcription, recombination and repair, all of which involve strand separation. Also able to catalyze the interconversion of other topological isomers of dsDNA rings, including catenanes and knotted rings. Type II topoisomerases break and join 2 DNA strands simultaneously in an ATP-dependent manner.</text>
</comment>
<dbReference type="Gene3D" id="3.90.199.10">
    <property type="entry name" value="Topoisomerase II, domain 5"/>
    <property type="match status" value="1"/>
</dbReference>
<keyword evidence="7 9" id="KW-0413">Isomerase</keyword>
<dbReference type="AlphaFoldDB" id="A0A2M7CQL5"/>
<dbReference type="NCBIfam" id="NF004044">
    <property type="entry name" value="PRK05561.1"/>
    <property type="match status" value="1"/>
</dbReference>
<evidence type="ECO:0000256" key="7">
    <source>
        <dbReference type="ARBA" id="ARBA00023235"/>
    </source>
</evidence>
<dbReference type="GO" id="GO:0005694">
    <property type="term" value="C:chromosome"/>
    <property type="evidence" value="ECO:0007669"/>
    <property type="project" value="InterPro"/>
</dbReference>
<protein>
    <recommendedName>
        <fullName evidence="9">DNA gyrase subunit A</fullName>
        <ecNumber evidence="9">5.6.2.2</ecNumber>
    </recommendedName>
</protein>
<dbReference type="SUPFAM" id="SSF56719">
    <property type="entry name" value="Type II DNA topoisomerase"/>
    <property type="match status" value="1"/>
</dbReference>
<keyword evidence="5 9" id="KW-0799">Topoisomerase</keyword>
<comment type="caution">
    <text evidence="13">The sequence shown here is derived from an EMBL/GenBank/DDBJ whole genome shotgun (WGS) entry which is preliminary data.</text>
</comment>
<dbReference type="PANTHER" id="PTHR43493:SF5">
    <property type="entry name" value="DNA GYRASE SUBUNIT A, CHLOROPLASTIC_MITOCHONDRIAL"/>
    <property type="match status" value="1"/>
</dbReference>
<comment type="subcellular location">
    <subcellularLocation>
        <location evidence="9">Cytoplasm</location>
    </subcellularLocation>
</comment>
<dbReference type="PANTHER" id="PTHR43493">
    <property type="entry name" value="DNA GYRASE/TOPOISOMERASE SUBUNIT A"/>
    <property type="match status" value="1"/>
</dbReference>
<dbReference type="FunFam" id="3.30.1360.40:FF:000002">
    <property type="entry name" value="DNA gyrase subunit A"/>
    <property type="match status" value="1"/>
</dbReference>
<comment type="subunit">
    <text evidence="9">Heterotetramer, composed of two GyrA and two GyrB chains. In the heterotetramer, GyrA contains the active site tyrosine that forms a transient covalent intermediate with DNA, while GyrB binds cofactors and catalyzes ATP hydrolysis.</text>
</comment>
<dbReference type="Gene3D" id="1.10.268.10">
    <property type="entry name" value="Topoisomerase, domain 3"/>
    <property type="match status" value="1"/>
</dbReference>
<accession>A0A2M7CQL5</accession>
<evidence type="ECO:0000256" key="1">
    <source>
        <dbReference type="ARBA" id="ARBA00000185"/>
    </source>
</evidence>
<dbReference type="Gene3D" id="2.120.10.90">
    <property type="entry name" value="DNA gyrase/topoisomerase IV, subunit A, C-terminal"/>
    <property type="match status" value="1"/>
</dbReference>
<comment type="catalytic activity">
    <reaction evidence="1 9 10">
        <text>ATP-dependent breakage, passage and rejoining of double-stranded DNA.</text>
        <dbReference type="EC" id="5.6.2.2"/>
    </reaction>
</comment>
<feature type="active site" description="O-(5'-phospho-DNA)-tyrosine intermediate" evidence="9 10">
    <location>
        <position position="122"/>
    </location>
</feature>
<dbReference type="SMART" id="SM00434">
    <property type="entry name" value="TOP4c"/>
    <property type="match status" value="1"/>
</dbReference>
<comment type="similarity">
    <text evidence="2 9">Belongs to the type II topoisomerase GyrA/ParC subunit family.</text>
</comment>
<gene>
    <name evidence="9" type="primary">gyrA</name>
    <name evidence="13" type="ORF">COS33_00675</name>
</gene>
<dbReference type="InterPro" id="IPR050220">
    <property type="entry name" value="Type_II_DNA_Topoisomerases"/>
</dbReference>
<dbReference type="FunFam" id="3.90.199.10:FF:000001">
    <property type="entry name" value="DNA gyrase subunit A"/>
    <property type="match status" value="1"/>
</dbReference>
<dbReference type="GO" id="GO:0034335">
    <property type="term" value="F:DNA negative supercoiling activity"/>
    <property type="evidence" value="ECO:0007669"/>
    <property type="project" value="UniProtKB-ARBA"/>
</dbReference>
<evidence type="ECO:0000259" key="12">
    <source>
        <dbReference type="PROSITE" id="PS52040"/>
    </source>
</evidence>
<keyword evidence="4 9" id="KW-0067">ATP-binding</keyword>
<evidence type="ECO:0000256" key="11">
    <source>
        <dbReference type="SAM" id="Coils"/>
    </source>
</evidence>
<dbReference type="InterPro" id="IPR035516">
    <property type="entry name" value="Gyrase/topoIV_suA_C"/>
</dbReference>
<keyword evidence="3 9" id="KW-0547">Nucleotide-binding</keyword>
<dbReference type="Proteomes" id="UP000230595">
    <property type="component" value="Unassembled WGS sequence"/>
</dbReference>
<dbReference type="EC" id="5.6.2.2" evidence="9"/>
<reference evidence="14" key="1">
    <citation type="submission" date="2017-09" db="EMBL/GenBank/DDBJ databases">
        <title>Depth-based differentiation of microbial function through sediment-hosted aquifers and enrichment of novel symbionts in the deep terrestrial subsurface.</title>
        <authorList>
            <person name="Probst A.J."/>
            <person name="Ladd B."/>
            <person name="Jarett J.K."/>
            <person name="Geller-Mcgrath D.E."/>
            <person name="Sieber C.M.K."/>
            <person name="Emerson J.B."/>
            <person name="Anantharaman K."/>
            <person name="Thomas B.C."/>
            <person name="Malmstrom R."/>
            <person name="Stieglmeier M."/>
            <person name="Klingl A."/>
            <person name="Woyke T."/>
            <person name="Ryan C.M."/>
            <person name="Banfield J.F."/>
        </authorList>
    </citation>
    <scope>NUCLEOTIDE SEQUENCE [LARGE SCALE GENOMIC DNA]</scope>
</reference>
<keyword evidence="6 9" id="KW-0238">DNA-binding</keyword>
<evidence type="ECO:0000256" key="5">
    <source>
        <dbReference type="ARBA" id="ARBA00023029"/>
    </source>
</evidence>
<evidence type="ECO:0000313" key="13">
    <source>
        <dbReference type="EMBL" id="PIV31913.1"/>
    </source>
</evidence>
<proteinExistence type="inferred from homology"/>
<feature type="domain" description="Topo IIA-type catalytic" evidence="12">
    <location>
        <begin position="34"/>
        <end position="500"/>
    </location>
</feature>
<dbReference type="InterPro" id="IPR002205">
    <property type="entry name" value="Topo_IIA_dom_A"/>
</dbReference>
<dbReference type="InterPro" id="IPR013758">
    <property type="entry name" value="Topo_IIA_A/C_ab"/>
</dbReference>
<evidence type="ECO:0000256" key="6">
    <source>
        <dbReference type="ARBA" id="ARBA00023125"/>
    </source>
</evidence>
<evidence type="ECO:0000256" key="10">
    <source>
        <dbReference type="PROSITE-ProRule" id="PRU01384"/>
    </source>
</evidence>
<organism evidence="13 14">
    <name type="scientific">Candidatus Wolfebacteria bacterium CG02_land_8_20_14_3_00_37_12</name>
    <dbReference type="NCBI Taxonomy" id="1975066"/>
    <lineage>
        <taxon>Bacteria</taxon>
        <taxon>Candidatus Wolfeibacteriota</taxon>
    </lineage>
</organism>
<dbReference type="InterPro" id="IPR013760">
    <property type="entry name" value="Topo_IIA-like_dom_sf"/>
</dbReference>